<dbReference type="EC" id="2.1.1.72" evidence="2"/>
<evidence type="ECO:0000256" key="6">
    <source>
        <dbReference type="ARBA" id="ARBA00047942"/>
    </source>
</evidence>
<dbReference type="Gene3D" id="3.40.50.150">
    <property type="entry name" value="Vaccinia Virus protein VP39"/>
    <property type="match status" value="1"/>
</dbReference>
<feature type="domain" description="Type III restriction/modification enzyme methylation subunit" evidence="8">
    <location>
        <begin position="2"/>
        <end position="25"/>
    </location>
</feature>
<organism evidence="9 10">
    <name type="scientific">Chryseobacterium gambrini</name>
    <dbReference type="NCBI Taxonomy" id="373672"/>
    <lineage>
        <taxon>Bacteria</taxon>
        <taxon>Pseudomonadati</taxon>
        <taxon>Bacteroidota</taxon>
        <taxon>Flavobacteriia</taxon>
        <taxon>Flavobacteriales</taxon>
        <taxon>Weeksellaceae</taxon>
        <taxon>Chryseobacterium group</taxon>
        <taxon>Chryseobacterium</taxon>
    </lineage>
</organism>
<evidence type="ECO:0000259" key="7">
    <source>
        <dbReference type="Pfam" id="PF01555"/>
    </source>
</evidence>
<dbReference type="PIRSF" id="PIRSF015855">
    <property type="entry name" value="TypeIII_Mtase_mKpnI"/>
    <property type="match status" value="1"/>
</dbReference>
<sequence length="578" mass="67859">MFIQFLEQKNYLNDSYTQFKNKVGLTIGNQYLKQRNEVSLVWPFKDCVLEGGQSREEDKREEIFFNETLAQDEITELFDPKVLTNAKRIDQNGENNFDKFNRNENGTITDNLIIKGNNLLALHSLKKEFAGKVKLIYIDPPYYFNNTIDTDNFRYNSNFKLSTWLTFMKNRLETAKSFLKDDGFIFIQIKTDGYAHLKILADSIFGVENLVNSISVKMSESSGVKMAHIDKRLPNIFEHILVYSKTKNNRIYPIKINKSDENENSKLEKYLNYYSKIIIDKSKPVEDWEIVSIEKYFEINNLKKPDDNYKEFKIQNANRVVYRTNNNSFEKLDVKRKLAKITSVKGVEYIWWEGKQMLFLEDHISEYLCDLWLDISTINLNKEGGVNLPNGKKPEKLLERIINLVTVKSDIILDYHLGSGTTAAVAHKMKRQYIGIEQLDYEKNDSIVRLQNVINGENSGISKIYNWQGGGFFIYLELKKYNQIFIEKIEAAEDTAELLQIWEEMKSRSFLNYNVDLKKQEQHLDDFKALSLKEQKRHLCELLDKNQLYVNLSSLNDENFKCTEEEKIVTQDFYKIKN</sequence>
<evidence type="ECO:0000256" key="5">
    <source>
        <dbReference type="ARBA" id="ARBA00022691"/>
    </source>
</evidence>
<accession>A0ABM9SF19</accession>
<keyword evidence="10" id="KW-1185">Reference proteome</keyword>
<evidence type="ECO:0000313" key="9">
    <source>
        <dbReference type="EMBL" id="BEV06568.1"/>
    </source>
</evidence>
<evidence type="ECO:0000259" key="8">
    <source>
        <dbReference type="Pfam" id="PF12564"/>
    </source>
</evidence>
<keyword evidence="4" id="KW-0808">Transferase</keyword>
<keyword evidence="5" id="KW-0949">S-adenosyl-L-methionine</keyword>
<proteinExistence type="inferred from homology"/>
<dbReference type="InterPro" id="IPR002941">
    <property type="entry name" value="DNA_methylase_N4/N6"/>
</dbReference>
<dbReference type="EMBL" id="AP029022">
    <property type="protein sequence ID" value="BEV06568.1"/>
    <property type="molecule type" value="Genomic_DNA"/>
</dbReference>
<dbReference type="InterPro" id="IPR022221">
    <property type="entry name" value="TypeIII_RM_meth"/>
</dbReference>
<dbReference type="InterPro" id="IPR029063">
    <property type="entry name" value="SAM-dependent_MTases_sf"/>
</dbReference>
<dbReference type="PROSITE" id="PS00092">
    <property type="entry name" value="N6_MTASE"/>
    <property type="match status" value="1"/>
</dbReference>
<dbReference type="PRINTS" id="PR00508">
    <property type="entry name" value="S21N4MTFRASE"/>
</dbReference>
<reference evidence="9 10" key="1">
    <citation type="journal article" date="2020" name="Microbes Environ.">
        <title>Synthetic bacterial community of duckweed: a simple and stable system to study plant-microbe interactions.</title>
        <authorList>
            <person name="Ishizawa H."/>
            <person name="Tada M."/>
            <person name="Kuroda M."/>
            <person name="Inoue D."/>
            <person name="Futamata H."/>
            <person name="Ike M."/>
        </authorList>
    </citation>
    <scope>NUCLEOTIDE SEQUENCE [LARGE SCALE GENOMIC DNA]</scope>
    <source>
        <strain evidence="9 10">DW100</strain>
    </source>
</reference>
<evidence type="ECO:0000256" key="1">
    <source>
        <dbReference type="ARBA" id="ARBA00006594"/>
    </source>
</evidence>
<evidence type="ECO:0000256" key="3">
    <source>
        <dbReference type="ARBA" id="ARBA00022603"/>
    </source>
</evidence>
<evidence type="ECO:0000256" key="4">
    <source>
        <dbReference type="ARBA" id="ARBA00022679"/>
    </source>
</evidence>
<feature type="domain" description="DNA methylase N-4/N-6" evidence="7">
    <location>
        <begin position="133"/>
        <end position="440"/>
    </location>
</feature>
<keyword evidence="3" id="KW-0489">Methyltransferase</keyword>
<name>A0ABM9SF19_9FLAO</name>
<dbReference type="InterPro" id="IPR002295">
    <property type="entry name" value="N4/N6-MTase_EcoPI_Mod-like"/>
</dbReference>
<evidence type="ECO:0000313" key="10">
    <source>
        <dbReference type="Proteomes" id="UP001380186"/>
    </source>
</evidence>
<dbReference type="SUPFAM" id="SSF53335">
    <property type="entry name" value="S-adenosyl-L-methionine-dependent methyltransferases"/>
    <property type="match status" value="1"/>
</dbReference>
<protein>
    <recommendedName>
        <fullName evidence="2">site-specific DNA-methyltransferase (adenine-specific)</fullName>
        <ecNumber evidence="2">2.1.1.72</ecNumber>
    </recommendedName>
</protein>
<dbReference type="Pfam" id="PF12564">
    <property type="entry name" value="TypeIII_RM_meth"/>
    <property type="match status" value="1"/>
</dbReference>
<dbReference type="Proteomes" id="UP001380186">
    <property type="component" value="Chromosome"/>
</dbReference>
<dbReference type="InterPro" id="IPR002052">
    <property type="entry name" value="DNA_methylase_N6_adenine_CS"/>
</dbReference>
<gene>
    <name evidence="9" type="ORF">CRDW_39420</name>
</gene>
<comment type="similarity">
    <text evidence="1">Belongs to the N(4)/N(6)-methyltransferase family.</text>
</comment>
<dbReference type="InterPro" id="IPR001091">
    <property type="entry name" value="RM_Methyltransferase"/>
</dbReference>
<comment type="catalytic activity">
    <reaction evidence="6">
        <text>a 2'-deoxyadenosine in DNA + S-adenosyl-L-methionine = an N(6)-methyl-2'-deoxyadenosine in DNA + S-adenosyl-L-homocysteine + H(+)</text>
        <dbReference type="Rhea" id="RHEA:15197"/>
        <dbReference type="Rhea" id="RHEA-COMP:12418"/>
        <dbReference type="Rhea" id="RHEA-COMP:12419"/>
        <dbReference type="ChEBI" id="CHEBI:15378"/>
        <dbReference type="ChEBI" id="CHEBI:57856"/>
        <dbReference type="ChEBI" id="CHEBI:59789"/>
        <dbReference type="ChEBI" id="CHEBI:90615"/>
        <dbReference type="ChEBI" id="CHEBI:90616"/>
        <dbReference type="EC" id="2.1.1.72"/>
    </reaction>
</comment>
<evidence type="ECO:0000256" key="2">
    <source>
        <dbReference type="ARBA" id="ARBA00011900"/>
    </source>
</evidence>
<dbReference type="Pfam" id="PF01555">
    <property type="entry name" value="N6_N4_Mtase"/>
    <property type="match status" value="1"/>
</dbReference>